<evidence type="ECO:0000313" key="4">
    <source>
        <dbReference type="WBParaSite" id="HCON_00008515-00002"/>
    </source>
</evidence>
<feature type="transmembrane region" description="Helical" evidence="2">
    <location>
        <begin position="16"/>
        <end position="37"/>
    </location>
</feature>
<reference evidence="4" key="1">
    <citation type="submission" date="2020-12" db="UniProtKB">
        <authorList>
            <consortium name="WormBaseParasite"/>
        </authorList>
    </citation>
    <scope>IDENTIFICATION</scope>
    <source>
        <strain evidence="4">MHco3</strain>
    </source>
</reference>
<feature type="region of interest" description="Disordered" evidence="1">
    <location>
        <begin position="95"/>
        <end position="131"/>
    </location>
</feature>
<keyword evidence="2" id="KW-1133">Transmembrane helix</keyword>
<feature type="compositionally biased region" description="Basic and acidic residues" evidence="1">
    <location>
        <begin position="105"/>
        <end position="130"/>
    </location>
</feature>
<sequence>ILIRLMRWNGWRLGRCYLWCLLTAYVNCGVDLGRVIMDPHTFEESLCAYVVAIFIGGWVIVLTFVISYWMWYRVPVPRYTYKLVAGVGDAERTIREPLSASDGSPKPRLDAEGDGESERIRRDGESERIRRGNLTPIEMPSFCETAPTHCHVCHLAEQPTQMVTMEETAQEEDDSE</sequence>
<dbReference type="Proteomes" id="UP000025227">
    <property type="component" value="Unplaced"/>
</dbReference>
<evidence type="ECO:0000313" key="3">
    <source>
        <dbReference type="Proteomes" id="UP000025227"/>
    </source>
</evidence>
<organism evidence="3 4">
    <name type="scientific">Haemonchus contortus</name>
    <name type="common">Barber pole worm</name>
    <dbReference type="NCBI Taxonomy" id="6289"/>
    <lineage>
        <taxon>Eukaryota</taxon>
        <taxon>Metazoa</taxon>
        <taxon>Ecdysozoa</taxon>
        <taxon>Nematoda</taxon>
        <taxon>Chromadorea</taxon>
        <taxon>Rhabditida</taxon>
        <taxon>Rhabditina</taxon>
        <taxon>Rhabditomorpha</taxon>
        <taxon>Strongyloidea</taxon>
        <taxon>Trichostrongylidae</taxon>
        <taxon>Haemonchus</taxon>
    </lineage>
</organism>
<protein>
    <submittedName>
        <fullName evidence="4">G_PROTEIN_RECEP_F2_4 domain-containing protein</fullName>
    </submittedName>
</protein>
<name>A0A7I4XV69_HAECO</name>
<proteinExistence type="predicted"/>
<accession>A0A7I4XV69</accession>
<evidence type="ECO:0000256" key="1">
    <source>
        <dbReference type="SAM" id="MobiDB-lite"/>
    </source>
</evidence>
<keyword evidence="2" id="KW-0812">Transmembrane</keyword>
<evidence type="ECO:0000256" key="2">
    <source>
        <dbReference type="SAM" id="Phobius"/>
    </source>
</evidence>
<dbReference type="WBParaSite" id="HCON_00008515-00002">
    <property type="protein sequence ID" value="HCON_00008515-00002"/>
    <property type="gene ID" value="HCON_00008515"/>
</dbReference>
<dbReference type="OrthoDB" id="5874312at2759"/>
<keyword evidence="2" id="KW-0472">Membrane</keyword>
<keyword evidence="3" id="KW-1185">Reference proteome</keyword>
<dbReference type="AlphaFoldDB" id="A0A7I4XV69"/>
<feature type="transmembrane region" description="Helical" evidence="2">
    <location>
        <begin position="49"/>
        <end position="72"/>
    </location>
</feature>